<evidence type="ECO:0000313" key="2">
    <source>
        <dbReference type="Proteomes" id="UP000005512"/>
    </source>
</evidence>
<protein>
    <submittedName>
        <fullName evidence="1">Uncharacterized protein</fullName>
    </submittedName>
</protein>
<dbReference type="HOGENOM" id="CLU_3220675_0_0_6"/>
<accession>D1P0A6</accession>
<dbReference type="Proteomes" id="UP000005512">
    <property type="component" value="Unassembled WGS sequence"/>
</dbReference>
<proteinExistence type="predicted"/>
<keyword evidence="2" id="KW-1185">Reference proteome</keyword>
<name>D1P0A6_9GAMM</name>
<evidence type="ECO:0000313" key="1">
    <source>
        <dbReference type="EMBL" id="EFB73190.1"/>
    </source>
</evidence>
<gene>
    <name evidence="1" type="ORF">PROVRUST_05616</name>
</gene>
<organism evidence="1 2">
    <name type="scientific">Providencia rustigianii DSM 4541</name>
    <dbReference type="NCBI Taxonomy" id="500637"/>
    <lineage>
        <taxon>Bacteria</taxon>
        <taxon>Pseudomonadati</taxon>
        <taxon>Pseudomonadota</taxon>
        <taxon>Gammaproteobacteria</taxon>
        <taxon>Enterobacterales</taxon>
        <taxon>Morganellaceae</taxon>
        <taxon>Providencia</taxon>
    </lineage>
</organism>
<comment type="caution">
    <text evidence="1">The sequence shown here is derived from an EMBL/GenBank/DDBJ whole genome shotgun (WGS) entry which is preliminary data.</text>
</comment>
<dbReference type="STRING" id="500637.PROVRUST_05616"/>
<dbReference type="AlphaFoldDB" id="D1P0A6"/>
<dbReference type="EMBL" id="ABXV02000016">
    <property type="protein sequence ID" value="EFB73190.1"/>
    <property type="molecule type" value="Genomic_DNA"/>
</dbReference>
<reference evidence="1" key="1">
    <citation type="submission" date="2009-12" db="EMBL/GenBank/DDBJ databases">
        <authorList>
            <person name="Weinstock G."/>
            <person name="Sodergren E."/>
            <person name="Clifton S."/>
            <person name="Fulton L."/>
            <person name="Fulton B."/>
            <person name="Courtney L."/>
            <person name="Fronick C."/>
            <person name="Harrison M."/>
            <person name="Strong C."/>
            <person name="Farmer C."/>
            <person name="Delahaunty K."/>
            <person name="Markovic C."/>
            <person name="Hall O."/>
            <person name="Minx P."/>
            <person name="Tomlinson C."/>
            <person name="Mitreva M."/>
            <person name="Nelson J."/>
            <person name="Hou S."/>
            <person name="Wollam A."/>
            <person name="Pepin K.H."/>
            <person name="Johnson M."/>
            <person name="Bhonagiri V."/>
            <person name="Nash W.E."/>
            <person name="Warren W."/>
            <person name="Chinwalla A."/>
            <person name="Mardis E.R."/>
            <person name="Wilson R.K."/>
        </authorList>
    </citation>
    <scope>NUCLEOTIDE SEQUENCE [LARGE SCALE GENOMIC DNA]</scope>
    <source>
        <strain evidence="1">DSM 4541</strain>
    </source>
</reference>
<sequence>MNLLLKPLLIEFFNYSVSLIKKLTGQIFIFLLFMVKEYCYEIKK</sequence>